<dbReference type="AlphaFoldDB" id="A0A8B6DUF4"/>
<feature type="compositionally biased region" description="Basic and acidic residues" evidence="1">
    <location>
        <begin position="233"/>
        <end position="260"/>
    </location>
</feature>
<sequence length="392" mass="44151">MQVIQVFTYWTCWMLLWICAEGRNNDNKHTQFKISEHRKENTTLLDNTTDQRREYTTHSDKTTVKRKEYTTLLFQITDQRKELTTLPDKTTGQRREYTTLPDNHRLSCTKNETETVACFNGGSCLATDVGFRIIRCAEEMSQNDTESVAAASTVDTKKQDLSENIKSDSNEPSDSYTNQTYSTDAGATQEKTQTPESENQSQRLVKDEQVPSTSKSTDHRHSNRPPTLSLAATKDDKILAEEIKHQPKENDSREENDTNKIKPKSRISRALDSSRKAIAWITVGKIGPGFLVAPSLFSLTIHTMMFALGIKYSGNCTTKPLVPVALVLIGGDGMLKSLSYLLQIVIVIQTKMKRPKAMLFLSESSIIDSGLNYLYICAVFLGKFIPLNISIK</sequence>
<evidence type="ECO:0000256" key="2">
    <source>
        <dbReference type="SAM" id="Phobius"/>
    </source>
</evidence>
<protein>
    <submittedName>
        <fullName evidence="4">Uncharacterized protein</fullName>
    </submittedName>
</protein>
<evidence type="ECO:0000256" key="1">
    <source>
        <dbReference type="SAM" id="MobiDB-lite"/>
    </source>
</evidence>
<organism evidence="4 5">
    <name type="scientific">Mytilus galloprovincialis</name>
    <name type="common">Mediterranean mussel</name>
    <dbReference type="NCBI Taxonomy" id="29158"/>
    <lineage>
        <taxon>Eukaryota</taxon>
        <taxon>Metazoa</taxon>
        <taxon>Spiralia</taxon>
        <taxon>Lophotrochozoa</taxon>
        <taxon>Mollusca</taxon>
        <taxon>Bivalvia</taxon>
        <taxon>Autobranchia</taxon>
        <taxon>Pteriomorphia</taxon>
        <taxon>Mytilida</taxon>
        <taxon>Mytiloidea</taxon>
        <taxon>Mytilidae</taxon>
        <taxon>Mytilinae</taxon>
        <taxon>Mytilus</taxon>
    </lineage>
</organism>
<keyword evidence="2" id="KW-1133">Transmembrane helix</keyword>
<evidence type="ECO:0000313" key="5">
    <source>
        <dbReference type="Proteomes" id="UP000596742"/>
    </source>
</evidence>
<dbReference type="Proteomes" id="UP000596742">
    <property type="component" value="Unassembled WGS sequence"/>
</dbReference>
<evidence type="ECO:0000256" key="3">
    <source>
        <dbReference type="SAM" id="SignalP"/>
    </source>
</evidence>
<feature type="transmembrane region" description="Helical" evidence="2">
    <location>
        <begin position="370"/>
        <end position="391"/>
    </location>
</feature>
<dbReference type="OrthoDB" id="6127338at2759"/>
<feature type="chain" id="PRO_5032338149" evidence="3">
    <location>
        <begin position="23"/>
        <end position="392"/>
    </location>
</feature>
<keyword evidence="3" id="KW-0732">Signal</keyword>
<evidence type="ECO:0000313" key="4">
    <source>
        <dbReference type="EMBL" id="VDI23816.1"/>
    </source>
</evidence>
<feature type="transmembrane region" description="Helical" evidence="2">
    <location>
        <begin position="321"/>
        <end position="349"/>
    </location>
</feature>
<keyword evidence="2" id="KW-0472">Membrane</keyword>
<feature type="compositionally biased region" description="Polar residues" evidence="1">
    <location>
        <begin position="170"/>
        <end position="203"/>
    </location>
</feature>
<feature type="region of interest" description="Disordered" evidence="1">
    <location>
        <begin position="141"/>
        <end position="268"/>
    </location>
</feature>
<feature type="transmembrane region" description="Helical" evidence="2">
    <location>
        <begin position="277"/>
        <end position="301"/>
    </location>
</feature>
<keyword evidence="2" id="KW-0812">Transmembrane</keyword>
<name>A0A8B6DUF4_MYTGA</name>
<dbReference type="EMBL" id="UYJE01003969">
    <property type="protein sequence ID" value="VDI23816.1"/>
    <property type="molecule type" value="Genomic_DNA"/>
</dbReference>
<reference evidence="4" key="1">
    <citation type="submission" date="2018-11" db="EMBL/GenBank/DDBJ databases">
        <authorList>
            <person name="Alioto T."/>
            <person name="Alioto T."/>
        </authorList>
    </citation>
    <scope>NUCLEOTIDE SEQUENCE</scope>
</reference>
<accession>A0A8B6DUF4</accession>
<proteinExistence type="predicted"/>
<gene>
    <name evidence="4" type="ORF">MGAL_10B046198</name>
</gene>
<feature type="compositionally biased region" description="Basic and acidic residues" evidence="1">
    <location>
        <begin position="155"/>
        <end position="169"/>
    </location>
</feature>
<comment type="caution">
    <text evidence="4">The sequence shown here is derived from an EMBL/GenBank/DDBJ whole genome shotgun (WGS) entry which is preliminary data.</text>
</comment>
<feature type="signal peptide" evidence="3">
    <location>
        <begin position="1"/>
        <end position="22"/>
    </location>
</feature>
<keyword evidence="5" id="KW-1185">Reference proteome</keyword>